<dbReference type="Proteomes" id="UP000325273">
    <property type="component" value="Unassembled WGS sequence"/>
</dbReference>
<protein>
    <submittedName>
        <fullName evidence="1">Uncharacterized protein</fullName>
    </submittedName>
</protein>
<accession>A0A5B0FYC7</accession>
<evidence type="ECO:0000313" key="2">
    <source>
        <dbReference type="Proteomes" id="UP000325273"/>
    </source>
</evidence>
<reference evidence="1 2" key="1">
    <citation type="submission" date="2019-08" db="EMBL/GenBank/DDBJ databases">
        <title>Paraburkholderia sp. DCY113.</title>
        <authorList>
            <person name="Kang J."/>
        </authorList>
    </citation>
    <scope>NUCLEOTIDE SEQUENCE [LARGE SCALE GENOMIC DNA]</scope>
    <source>
        <strain evidence="1 2">DCY113</strain>
    </source>
</reference>
<comment type="caution">
    <text evidence="1">The sequence shown here is derived from an EMBL/GenBank/DDBJ whole genome shotgun (WGS) entry which is preliminary data.</text>
</comment>
<dbReference type="AlphaFoldDB" id="A0A5B0FYC7"/>
<name>A0A5B0FYC7_9BURK</name>
<sequence>MPTDFAAPLRCGPCCGLSFTLRSSGQTADKDCWVRRQVLQQIKQKPRLRNAYWMSARRQTAEMMQAGVCMF</sequence>
<keyword evidence="2" id="KW-1185">Reference proteome</keyword>
<dbReference type="EMBL" id="VTUZ01000102">
    <property type="protein sequence ID" value="KAA0996154.1"/>
    <property type="molecule type" value="Genomic_DNA"/>
</dbReference>
<gene>
    <name evidence="1" type="ORF">FVF58_50350</name>
</gene>
<proteinExistence type="predicted"/>
<organism evidence="1 2">
    <name type="scientific">Paraburkholderia panacisoli</name>
    <dbReference type="NCBI Taxonomy" id="2603818"/>
    <lineage>
        <taxon>Bacteria</taxon>
        <taxon>Pseudomonadati</taxon>
        <taxon>Pseudomonadota</taxon>
        <taxon>Betaproteobacteria</taxon>
        <taxon>Burkholderiales</taxon>
        <taxon>Burkholderiaceae</taxon>
        <taxon>Paraburkholderia</taxon>
    </lineage>
</organism>
<evidence type="ECO:0000313" key="1">
    <source>
        <dbReference type="EMBL" id="KAA0996154.1"/>
    </source>
</evidence>